<dbReference type="Proteomes" id="UP000268623">
    <property type="component" value="Unassembled WGS sequence"/>
</dbReference>
<protein>
    <submittedName>
        <fullName evidence="2">Uncharacterized protein</fullName>
    </submittedName>
</protein>
<organism evidence="2 3">
    <name type="scientific">Methylocystis hirsuta</name>
    <dbReference type="NCBI Taxonomy" id="369798"/>
    <lineage>
        <taxon>Bacteria</taxon>
        <taxon>Pseudomonadati</taxon>
        <taxon>Pseudomonadota</taxon>
        <taxon>Alphaproteobacteria</taxon>
        <taxon>Hyphomicrobiales</taxon>
        <taxon>Methylocystaceae</taxon>
        <taxon>Methylocystis</taxon>
    </lineage>
</organism>
<evidence type="ECO:0000313" key="3">
    <source>
        <dbReference type="Proteomes" id="UP000268623"/>
    </source>
</evidence>
<evidence type="ECO:0000313" key="2">
    <source>
        <dbReference type="EMBL" id="RNJ49349.1"/>
    </source>
</evidence>
<proteinExistence type="predicted"/>
<reference evidence="2 3" key="1">
    <citation type="submission" date="2018-08" db="EMBL/GenBank/DDBJ databases">
        <title>Genome sequence of Methylocystis hirsuta CSC1, a methanotroph able to accumulate PHAs.</title>
        <authorList>
            <person name="Bordel S."/>
            <person name="Rodriguez E."/>
            <person name="Gancedo J."/>
            <person name="Munoz R."/>
        </authorList>
    </citation>
    <scope>NUCLEOTIDE SEQUENCE [LARGE SCALE GENOMIC DNA]</scope>
    <source>
        <strain evidence="2 3">CSC1</strain>
    </source>
</reference>
<sequence>MTTAIGPQGPNYTTSRPATSPVASGGIDTWAKDCTAAGAKDGTFLNASFFNIIVAQLRETIRQAGVALDDLDDLMLYKAIQNIADERIAAILGSRLSANRGVRIIPGVAPGYLVIQSNLGLSERPVLT</sequence>
<dbReference type="AlphaFoldDB" id="A0A3M9XM44"/>
<dbReference type="RefSeq" id="WP_123175315.1">
    <property type="nucleotide sequence ID" value="NZ_QWDD01000001.1"/>
</dbReference>
<evidence type="ECO:0000256" key="1">
    <source>
        <dbReference type="SAM" id="MobiDB-lite"/>
    </source>
</evidence>
<dbReference type="EMBL" id="QWDD01000001">
    <property type="protein sequence ID" value="RNJ49349.1"/>
    <property type="molecule type" value="Genomic_DNA"/>
</dbReference>
<feature type="region of interest" description="Disordered" evidence="1">
    <location>
        <begin position="1"/>
        <end position="21"/>
    </location>
</feature>
<dbReference type="OrthoDB" id="8457205at2"/>
<accession>A0A3M9XM44</accession>
<gene>
    <name evidence="2" type="ORF">D1O30_06810</name>
</gene>
<comment type="caution">
    <text evidence="2">The sequence shown here is derived from an EMBL/GenBank/DDBJ whole genome shotgun (WGS) entry which is preliminary data.</text>
</comment>
<keyword evidence="3" id="KW-1185">Reference proteome</keyword>
<name>A0A3M9XM44_9HYPH</name>